<proteinExistence type="predicted"/>
<accession>A0A938B4F6</accession>
<name>A0A938B4F6_UNCTE</name>
<evidence type="ECO:0000313" key="6">
    <source>
        <dbReference type="Proteomes" id="UP000712673"/>
    </source>
</evidence>
<evidence type="ECO:0000256" key="2">
    <source>
        <dbReference type="PIRSR" id="PIRSR601310-3"/>
    </source>
</evidence>
<sequence length="102" mass="11406">MAKRAPASIVHEDDEIIAFKDIQPQAPIHVLVVPKLHIATVNDLEEQHVPVMGRLFLVVQQLAAQWHLVEPGYRLRVHVGRGGGQLVDHIHMHMLSGRQHGA</sequence>
<evidence type="ECO:0000313" key="5">
    <source>
        <dbReference type="EMBL" id="MBM3226019.1"/>
    </source>
</evidence>
<dbReference type="PANTHER" id="PTHR23089">
    <property type="entry name" value="HISTIDINE TRIAD HIT PROTEIN"/>
    <property type="match status" value="1"/>
</dbReference>
<evidence type="ECO:0000256" key="3">
    <source>
        <dbReference type="PROSITE-ProRule" id="PRU00464"/>
    </source>
</evidence>
<dbReference type="AlphaFoldDB" id="A0A938B4F6"/>
<dbReference type="Proteomes" id="UP000712673">
    <property type="component" value="Unassembled WGS sequence"/>
</dbReference>
<dbReference type="PRINTS" id="PR00332">
    <property type="entry name" value="HISTRIAD"/>
</dbReference>
<comment type="caution">
    <text evidence="5">The sequence shown here is derived from an EMBL/GenBank/DDBJ whole genome shotgun (WGS) entry which is preliminary data.</text>
</comment>
<dbReference type="SUPFAM" id="SSF54197">
    <property type="entry name" value="HIT-like"/>
    <property type="match status" value="1"/>
</dbReference>
<dbReference type="GO" id="GO:0003824">
    <property type="term" value="F:catalytic activity"/>
    <property type="evidence" value="ECO:0007669"/>
    <property type="project" value="InterPro"/>
</dbReference>
<protein>
    <submittedName>
        <fullName evidence="5">HIT domain-containing protein</fullName>
    </submittedName>
</protein>
<feature type="short sequence motif" description="Histidine triad motif" evidence="2 3">
    <location>
        <begin position="89"/>
        <end position="93"/>
    </location>
</feature>
<dbReference type="EMBL" id="VGLS01000760">
    <property type="protein sequence ID" value="MBM3226019.1"/>
    <property type="molecule type" value="Genomic_DNA"/>
</dbReference>
<dbReference type="PROSITE" id="PS51084">
    <property type="entry name" value="HIT_2"/>
    <property type="match status" value="1"/>
</dbReference>
<feature type="domain" description="HIT" evidence="4">
    <location>
        <begin position="1"/>
        <end position="102"/>
    </location>
</feature>
<feature type="active site" description="Tele-AMP-histidine intermediate" evidence="1">
    <location>
        <position position="91"/>
    </location>
</feature>
<reference evidence="5" key="1">
    <citation type="submission" date="2019-03" db="EMBL/GenBank/DDBJ databases">
        <title>Lake Tanganyika Metagenome-Assembled Genomes (MAGs).</title>
        <authorList>
            <person name="Tran P."/>
        </authorList>
    </citation>
    <scope>NUCLEOTIDE SEQUENCE</scope>
    <source>
        <strain evidence="5">K_DeepCast_65m_m2_066</strain>
    </source>
</reference>
<dbReference type="InterPro" id="IPR011146">
    <property type="entry name" value="HIT-like"/>
</dbReference>
<evidence type="ECO:0000256" key="1">
    <source>
        <dbReference type="PIRSR" id="PIRSR601310-1"/>
    </source>
</evidence>
<organism evidence="5 6">
    <name type="scientific">Tectimicrobiota bacterium</name>
    <dbReference type="NCBI Taxonomy" id="2528274"/>
    <lineage>
        <taxon>Bacteria</taxon>
        <taxon>Pseudomonadati</taxon>
        <taxon>Nitrospinota/Tectimicrobiota group</taxon>
        <taxon>Candidatus Tectimicrobiota</taxon>
    </lineage>
</organism>
<dbReference type="InterPro" id="IPR036265">
    <property type="entry name" value="HIT-like_sf"/>
</dbReference>
<dbReference type="InterPro" id="IPR001310">
    <property type="entry name" value="Histidine_triad_HIT"/>
</dbReference>
<evidence type="ECO:0000259" key="4">
    <source>
        <dbReference type="PROSITE" id="PS51084"/>
    </source>
</evidence>
<dbReference type="Pfam" id="PF01230">
    <property type="entry name" value="HIT"/>
    <property type="match status" value="1"/>
</dbReference>
<dbReference type="Gene3D" id="3.30.428.10">
    <property type="entry name" value="HIT-like"/>
    <property type="match status" value="1"/>
</dbReference>
<gene>
    <name evidence="5" type="ORF">FJZ47_19795</name>
</gene>